<proteinExistence type="predicted"/>
<dbReference type="PROSITE" id="PS51819">
    <property type="entry name" value="VOC"/>
    <property type="match status" value="1"/>
</dbReference>
<dbReference type="PANTHER" id="PTHR33993:SF5">
    <property type="entry name" value="GLYOXALASE"/>
    <property type="match status" value="1"/>
</dbReference>
<dbReference type="CDD" id="cd06587">
    <property type="entry name" value="VOC"/>
    <property type="match status" value="1"/>
</dbReference>
<dbReference type="EMBL" id="CP121196">
    <property type="protein sequence ID" value="XBH19181.1"/>
    <property type="molecule type" value="Genomic_DNA"/>
</dbReference>
<name>A0AAU7DP37_9BACT</name>
<dbReference type="InterPro" id="IPR052164">
    <property type="entry name" value="Anthracycline_SecMetBiosynth"/>
</dbReference>
<evidence type="ECO:0000259" key="1">
    <source>
        <dbReference type="PROSITE" id="PS51819"/>
    </source>
</evidence>
<dbReference type="Pfam" id="PF00903">
    <property type="entry name" value="Glyoxalase"/>
    <property type="match status" value="1"/>
</dbReference>
<dbReference type="AlphaFoldDB" id="A0AAU7DP37"/>
<reference evidence="2" key="1">
    <citation type="submission" date="2023-03" db="EMBL/GenBank/DDBJ databases">
        <title>Edaphobacter sp.</title>
        <authorList>
            <person name="Huber K.J."/>
            <person name="Papendorf J."/>
            <person name="Pilke C."/>
            <person name="Bunk B."/>
            <person name="Sproeer C."/>
            <person name="Pester M."/>
        </authorList>
    </citation>
    <scope>NUCLEOTIDE SEQUENCE</scope>
    <source>
        <strain evidence="2">DSM 110680</strain>
    </source>
</reference>
<sequence length="124" mass="13763">MAKAVGFGGVFLKASDPEKLSAWYAQHLGIPLQDGGSLAFDGPESMGMTVFAHFPSTTKYFGEGPQQAMINFRVDNMDELLAQLAADNVTIDPKREDHAYGRFAWIWDPEGNRVELWEAPRSTK</sequence>
<dbReference type="Gene3D" id="3.10.180.10">
    <property type="entry name" value="2,3-Dihydroxybiphenyl 1,2-Dioxygenase, domain 1"/>
    <property type="match status" value="1"/>
</dbReference>
<dbReference type="SUPFAM" id="SSF54593">
    <property type="entry name" value="Glyoxalase/Bleomycin resistance protein/Dihydroxybiphenyl dioxygenase"/>
    <property type="match status" value="1"/>
</dbReference>
<dbReference type="InterPro" id="IPR029068">
    <property type="entry name" value="Glyas_Bleomycin-R_OHBP_Dase"/>
</dbReference>
<accession>A0AAU7DP37</accession>
<dbReference type="RefSeq" id="WP_348264396.1">
    <property type="nucleotide sequence ID" value="NZ_CP121196.1"/>
</dbReference>
<organism evidence="2">
    <name type="scientific">Telmatobacter sp. DSM 110680</name>
    <dbReference type="NCBI Taxonomy" id="3036704"/>
    <lineage>
        <taxon>Bacteria</taxon>
        <taxon>Pseudomonadati</taxon>
        <taxon>Acidobacteriota</taxon>
        <taxon>Terriglobia</taxon>
        <taxon>Terriglobales</taxon>
        <taxon>Acidobacteriaceae</taxon>
        <taxon>Telmatobacter</taxon>
    </lineage>
</organism>
<evidence type="ECO:0000313" key="2">
    <source>
        <dbReference type="EMBL" id="XBH19181.1"/>
    </source>
</evidence>
<dbReference type="InterPro" id="IPR037523">
    <property type="entry name" value="VOC_core"/>
</dbReference>
<gene>
    <name evidence="2" type="ORF">P8935_07630</name>
</gene>
<protein>
    <submittedName>
        <fullName evidence="2">VOC family protein</fullName>
    </submittedName>
</protein>
<feature type="domain" description="VOC" evidence="1">
    <location>
        <begin position="6"/>
        <end position="119"/>
    </location>
</feature>
<dbReference type="PANTHER" id="PTHR33993">
    <property type="entry name" value="GLYOXALASE-RELATED"/>
    <property type="match status" value="1"/>
</dbReference>
<dbReference type="InterPro" id="IPR004360">
    <property type="entry name" value="Glyas_Fos-R_dOase_dom"/>
</dbReference>